<dbReference type="PANTHER" id="PTHR21621">
    <property type="entry name" value="RIBOSOMAL PROTEIN S6 MODIFICATION PROTEIN"/>
    <property type="match status" value="1"/>
</dbReference>
<keyword evidence="1" id="KW-0067">ATP-binding</keyword>
<dbReference type="PANTHER" id="PTHR21621:SF0">
    <property type="entry name" value="BETA-CITRYLGLUTAMATE SYNTHASE B-RELATED"/>
    <property type="match status" value="1"/>
</dbReference>
<dbReference type="SUPFAM" id="SSF56059">
    <property type="entry name" value="Glutathione synthetase ATP-binding domain-like"/>
    <property type="match status" value="1"/>
</dbReference>
<proteinExistence type="predicted"/>
<keyword evidence="1" id="KW-0547">Nucleotide-binding</keyword>
<dbReference type="InterPro" id="IPR013815">
    <property type="entry name" value="ATP_grasp_subdomain_1"/>
</dbReference>
<evidence type="ECO:0000256" key="1">
    <source>
        <dbReference type="PROSITE-ProRule" id="PRU00409"/>
    </source>
</evidence>
<feature type="domain" description="ATP-grasp" evidence="2">
    <location>
        <begin position="108"/>
        <end position="285"/>
    </location>
</feature>
<dbReference type="RefSeq" id="WP_088076093.1">
    <property type="nucleotide sequence ID" value="NZ_JAHQCR010000045.1"/>
</dbReference>
<keyword evidence="4" id="KW-1185">Reference proteome</keyword>
<dbReference type="InterPro" id="IPR011761">
    <property type="entry name" value="ATP-grasp"/>
</dbReference>
<name>A0ABS6JTN2_9BACI</name>
<organism evidence="3 4">
    <name type="scientific">Evansella alkalicola</name>
    <dbReference type="NCBI Taxonomy" id="745819"/>
    <lineage>
        <taxon>Bacteria</taxon>
        <taxon>Bacillati</taxon>
        <taxon>Bacillota</taxon>
        <taxon>Bacilli</taxon>
        <taxon>Bacillales</taxon>
        <taxon>Bacillaceae</taxon>
        <taxon>Evansella</taxon>
    </lineage>
</organism>
<reference evidence="3 4" key="1">
    <citation type="submission" date="2021-06" db="EMBL/GenBank/DDBJ databases">
        <title>Bacillus sp. RD4P76, an endophyte from a halophyte.</title>
        <authorList>
            <person name="Sun J.-Q."/>
        </authorList>
    </citation>
    <scope>NUCLEOTIDE SEQUENCE [LARGE SCALE GENOMIC DNA]</scope>
    <source>
        <strain evidence="3 4">JCM 17098</strain>
    </source>
</reference>
<protein>
    <submittedName>
        <fullName evidence="3">ATP-grasp domain-containing protein</fullName>
    </submittedName>
</protein>
<gene>
    <name evidence="3" type="ORF">KS407_10805</name>
</gene>
<evidence type="ECO:0000313" key="4">
    <source>
        <dbReference type="Proteomes" id="UP000790580"/>
    </source>
</evidence>
<evidence type="ECO:0000313" key="3">
    <source>
        <dbReference type="EMBL" id="MBU9721924.1"/>
    </source>
</evidence>
<dbReference type="EMBL" id="JAHQCR010000045">
    <property type="protein sequence ID" value="MBU9721924.1"/>
    <property type="molecule type" value="Genomic_DNA"/>
</dbReference>
<dbReference type="Gene3D" id="3.30.1490.20">
    <property type="entry name" value="ATP-grasp fold, A domain"/>
    <property type="match status" value="1"/>
</dbReference>
<evidence type="ECO:0000259" key="2">
    <source>
        <dbReference type="PROSITE" id="PS50975"/>
    </source>
</evidence>
<dbReference type="Proteomes" id="UP000790580">
    <property type="component" value="Unassembled WGS sequence"/>
</dbReference>
<dbReference type="Pfam" id="PF08443">
    <property type="entry name" value="RimK"/>
    <property type="match status" value="1"/>
</dbReference>
<comment type="caution">
    <text evidence="3">The sequence shown here is derived from an EMBL/GenBank/DDBJ whole genome shotgun (WGS) entry which is preliminary data.</text>
</comment>
<accession>A0ABS6JTN2</accession>
<dbReference type="Gene3D" id="3.30.470.20">
    <property type="entry name" value="ATP-grasp fold, B domain"/>
    <property type="match status" value="1"/>
</dbReference>
<dbReference type="InterPro" id="IPR013651">
    <property type="entry name" value="ATP-grasp_RimK-type"/>
</dbReference>
<dbReference type="PROSITE" id="PS50975">
    <property type="entry name" value="ATP_GRASP"/>
    <property type="match status" value="1"/>
</dbReference>
<sequence>MTLKTRTHGLLIYQEADIARNQRFITLLFESAENWGLQLTLTTIEELTLQLANSEPSAPIRTANLPPASFIINRSVSPWLNEIAELQGICVFNTSFVSRIANDKRLTHTFFYNKDIPMLETAAVRKNSLSNEQPFPYPYIVKDPYGRGGTGINLIRSKEELENVLPKLTKELLVQPVSGMPGKDLRVYIVGNKIVGSVLRQSTSEDIRANISTGGASSLYHLSASERSLVEKMISGLQLDFVGIDFLFDEEGELLFNEMEDAVGCRSLYMNSDINIADNFMKHISATLKTKG</sequence>